<reference evidence="3" key="2">
    <citation type="submission" date="2015-01" db="EMBL/GenBank/DDBJ databases">
        <title>Evolutionary Origins and Diversification of the Mycorrhizal Mutualists.</title>
        <authorList>
            <consortium name="DOE Joint Genome Institute"/>
            <consortium name="Mycorrhizal Genomics Consortium"/>
            <person name="Kohler A."/>
            <person name="Kuo A."/>
            <person name="Nagy L.G."/>
            <person name="Floudas D."/>
            <person name="Copeland A."/>
            <person name="Barry K.W."/>
            <person name="Cichocki N."/>
            <person name="Veneault-Fourrey C."/>
            <person name="LaButti K."/>
            <person name="Lindquist E.A."/>
            <person name="Lipzen A."/>
            <person name="Lundell T."/>
            <person name="Morin E."/>
            <person name="Murat C."/>
            <person name="Riley R."/>
            <person name="Ohm R."/>
            <person name="Sun H."/>
            <person name="Tunlid A."/>
            <person name="Henrissat B."/>
            <person name="Grigoriev I.V."/>
            <person name="Hibbett D.S."/>
            <person name="Martin F."/>
        </authorList>
    </citation>
    <scope>NUCLEOTIDE SEQUENCE [LARGE SCALE GENOMIC DNA]</scope>
    <source>
        <strain evidence="3">441</strain>
    </source>
</reference>
<keyword evidence="3" id="KW-1185">Reference proteome</keyword>
<organism evidence="2 3">
    <name type="scientific">Pisolithus microcarpus 441</name>
    <dbReference type="NCBI Taxonomy" id="765257"/>
    <lineage>
        <taxon>Eukaryota</taxon>
        <taxon>Fungi</taxon>
        <taxon>Dikarya</taxon>
        <taxon>Basidiomycota</taxon>
        <taxon>Agaricomycotina</taxon>
        <taxon>Agaricomycetes</taxon>
        <taxon>Agaricomycetidae</taxon>
        <taxon>Boletales</taxon>
        <taxon>Sclerodermatineae</taxon>
        <taxon>Pisolithaceae</taxon>
        <taxon>Pisolithus</taxon>
    </lineage>
</organism>
<name>A0A0D0A6F7_9AGAM</name>
<dbReference type="EMBL" id="KN833695">
    <property type="protein sequence ID" value="KIK27638.1"/>
    <property type="molecule type" value="Genomic_DNA"/>
</dbReference>
<accession>A0A0D0A6F7</accession>
<evidence type="ECO:0000256" key="1">
    <source>
        <dbReference type="SAM" id="MobiDB-lite"/>
    </source>
</evidence>
<evidence type="ECO:0000313" key="3">
    <source>
        <dbReference type="Proteomes" id="UP000054018"/>
    </source>
</evidence>
<feature type="compositionally biased region" description="Polar residues" evidence="1">
    <location>
        <begin position="60"/>
        <end position="82"/>
    </location>
</feature>
<reference evidence="2 3" key="1">
    <citation type="submission" date="2014-04" db="EMBL/GenBank/DDBJ databases">
        <authorList>
            <consortium name="DOE Joint Genome Institute"/>
            <person name="Kuo A."/>
            <person name="Kohler A."/>
            <person name="Costa M.D."/>
            <person name="Nagy L.G."/>
            <person name="Floudas D."/>
            <person name="Copeland A."/>
            <person name="Barry K.W."/>
            <person name="Cichocki N."/>
            <person name="Veneault-Fourrey C."/>
            <person name="LaButti K."/>
            <person name="Lindquist E.A."/>
            <person name="Lipzen A."/>
            <person name="Lundell T."/>
            <person name="Morin E."/>
            <person name="Murat C."/>
            <person name="Sun H."/>
            <person name="Tunlid A."/>
            <person name="Henrissat B."/>
            <person name="Grigoriev I.V."/>
            <person name="Hibbett D.S."/>
            <person name="Martin F."/>
            <person name="Nordberg H.P."/>
            <person name="Cantor M.N."/>
            <person name="Hua S.X."/>
        </authorList>
    </citation>
    <scope>NUCLEOTIDE SEQUENCE [LARGE SCALE GENOMIC DNA]</scope>
    <source>
        <strain evidence="2 3">441</strain>
    </source>
</reference>
<dbReference type="HOGENOM" id="CLU_636336_0_0_1"/>
<feature type="region of interest" description="Disordered" evidence="1">
    <location>
        <begin position="1"/>
        <end position="210"/>
    </location>
</feature>
<feature type="region of interest" description="Disordered" evidence="1">
    <location>
        <begin position="236"/>
        <end position="286"/>
    </location>
</feature>
<sequence length="431" mass="46822">METPSSATLLNPRLRFIGRSSSPRMPDNGVDNTPHAAHHRTNAAEEEDEQPTPRIPLKAITSSSGDPGPSTVANSVPTNAIPSDTPVATRLRALIPRVPLPPPNVSSGAPEDVPSESDSDHALSRLGSSTTGSARENLRDLFSRALRDSRPTPQNRRQRRNSVDNSQIEISPISDREDVGYQSKRRSWSDEEADIPRLSRESDNSARSSHATTFNTLRVRLASSQSQIMDVHLPSSLYDRSDTSPLNSSVRGPPRIASTSSRQLDPSLGTPPMATSTPQQSFRLPSRLASEPNLLEQDSVMQGSVVEMLDSEIQVSRPPSNLTNAVTVPAISGPFVKANSIVPEPKPVLSSREPSLIRRSREHLRTVITLILKENEIASVSVIGTVILLGGLTPQTTTIIEYAMIPQPMSSRSPMTHIRPVDLRGHHSRAA</sequence>
<feature type="compositionally biased region" description="Polar residues" evidence="1">
    <location>
        <begin position="273"/>
        <end position="283"/>
    </location>
</feature>
<feature type="region of interest" description="Disordered" evidence="1">
    <location>
        <begin position="411"/>
        <end position="431"/>
    </location>
</feature>
<dbReference type="Proteomes" id="UP000054018">
    <property type="component" value="Unassembled WGS sequence"/>
</dbReference>
<dbReference type="STRING" id="765257.A0A0D0A6F7"/>
<feature type="compositionally biased region" description="Basic and acidic residues" evidence="1">
    <location>
        <begin position="136"/>
        <end position="150"/>
    </location>
</feature>
<proteinExistence type="predicted"/>
<evidence type="ECO:0000313" key="2">
    <source>
        <dbReference type="EMBL" id="KIK27638.1"/>
    </source>
</evidence>
<gene>
    <name evidence="2" type="ORF">PISMIDRAFT_163853</name>
</gene>
<dbReference type="AlphaFoldDB" id="A0A0D0A6F7"/>
<dbReference type="OrthoDB" id="3230534at2759"/>
<feature type="compositionally biased region" description="Basic and acidic residues" evidence="1">
    <location>
        <begin position="194"/>
        <end position="204"/>
    </location>
</feature>
<protein>
    <submittedName>
        <fullName evidence="2">Uncharacterized protein</fullName>
    </submittedName>
</protein>